<dbReference type="Proteomes" id="UP001501020">
    <property type="component" value="Unassembled WGS sequence"/>
</dbReference>
<keyword evidence="2" id="KW-1185">Reference proteome</keyword>
<comment type="caution">
    <text evidence="1">The sequence shown here is derived from an EMBL/GenBank/DDBJ whole genome shotgun (WGS) entry which is preliminary data.</text>
</comment>
<accession>A0ABN2YY08</accession>
<protein>
    <recommendedName>
        <fullName evidence="3">PASTA domain-containing protein</fullName>
    </recommendedName>
</protein>
<evidence type="ECO:0000313" key="1">
    <source>
        <dbReference type="EMBL" id="GAA2133242.1"/>
    </source>
</evidence>
<evidence type="ECO:0008006" key="3">
    <source>
        <dbReference type="Google" id="ProtNLM"/>
    </source>
</evidence>
<name>A0ABN2YY08_9ACTN</name>
<sequence>MGVVTEVEHLERLAGALDAAGWTVGRRYEGAPLVRVSSPKAPHIGDSIRVKDGVGGVPWYVSSCGDPMAPCHDVRRACAEVGALLALFAAVQGA</sequence>
<gene>
    <name evidence="1" type="ORF">GCM10009727_26470</name>
</gene>
<proteinExistence type="predicted"/>
<reference evidence="1 2" key="1">
    <citation type="journal article" date="2019" name="Int. J. Syst. Evol. Microbiol.">
        <title>The Global Catalogue of Microorganisms (GCM) 10K type strain sequencing project: providing services to taxonomists for standard genome sequencing and annotation.</title>
        <authorList>
            <consortium name="The Broad Institute Genomics Platform"/>
            <consortium name="The Broad Institute Genome Sequencing Center for Infectious Disease"/>
            <person name="Wu L."/>
            <person name="Ma J."/>
        </authorList>
    </citation>
    <scope>NUCLEOTIDE SEQUENCE [LARGE SCALE GENOMIC DNA]</scope>
    <source>
        <strain evidence="1 2">JCM 13850</strain>
    </source>
</reference>
<organism evidence="1 2">
    <name type="scientific">Actinomadura napierensis</name>
    <dbReference type="NCBI Taxonomy" id="267854"/>
    <lineage>
        <taxon>Bacteria</taxon>
        <taxon>Bacillati</taxon>
        <taxon>Actinomycetota</taxon>
        <taxon>Actinomycetes</taxon>
        <taxon>Streptosporangiales</taxon>
        <taxon>Thermomonosporaceae</taxon>
        <taxon>Actinomadura</taxon>
    </lineage>
</organism>
<evidence type="ECO:0000313" key="2">
    <source>
        <dbReference type="Proteomes" id="UP001501020"/>
    </source>
</evidence>
<dbReference type="EMBL" id="BAAAMR010000019">
    <property type="protein sequence ID" value="GAA2133242.1"/>
    <property type="molecule type" value="Genomic_DNA"/>
</dbReference>